<dbReference type="Gene3D" id="1.10.8.60">
    <property type="match status" value="1"/>
</dbReference>
<comment type="domain">
    <text evidence="9">Consists of three main regions, an N-terminal coiled-coil domain that may assist in substrate recognition, an interdomain involved in PAN hexamerization, and a C-terminal ATPase domain of the AAA type.</text>
</comment>
<evidence type="ECO:0000256" key="6">
    <source>
        <dbReference type="ARBA" id="ARBA00022942"/>
    </source>
</evidence>
<evidence type="ECO:0000313" key="12">
    <source>
        <dbReference type="EMBL" id="HEW63783.1"/>
    </source>
</evidence>
<sequence>MESADDISNANSTNVLAHIKYLEEKLKVLEEEKARLEKDINSYKEEKEKYIKYLEEKIKELEEEKLMLNREVKYYKEEMEKLLAPPLIEASVLDILPDKRVVVRSSTGPNLIVTVSGNISVDQLLPGTIVAINQRGSSIVEVLPQREDPYVKAMEVIERPNVKYKDIGGLSKQIQEVRETVELPLKKPELFKKIGIEPPKGILLYGSPGTGKTMLAKAVASETNATFIRVVGSEFVQKFIGEGARIVREVFELAKRKAPAIIFIDEIDAIAARRIDIGTSGEREVQRTMMQLLAEMDGFDPLDNVKVIAATNRIDILDPAILRPGRFDRIIEVPLPDKQGRIEIFKIHIKKMNVEKNLDIRKLSELTEGFVGADIKAVCVEAGYNAIREERDLVTMEDFIKAIEKIKGRKKEVEPEVPQVSTAY</sequence>
<evidence type="ECO:0000256" key="10">
    <source>
        <dbReference type="RuleBase" id="RU003651"/>
    </source>
</evidence>
<dbReference type="GO" id="GO:0010498">
    <property type="term" value="P:proteasomal protein catabolic process"/>
    <property type="evidence" value="ECO:0007669"/>
    <property type="project" value="UniProtKB-UniRule"/>
</dbReference>
<comment type="function">
    <text evidence="9">ATPase which is responsible for recognizing, binding, unfolding and translocation of substrate proteins into the archaeal 20S proteasome core particle. Is essential for opening the gate of the 20S proteasome via an interaction with its C-terminus, thereby allowing substrate entry and access to the site of proteolysis. Thus, the C-termini of the proteasomal ATPase function like a 'key in a lock' to induce gate opening and therefore regulate proteolysis. Unfolding activity requires energy from ATP hydrolysis, whereas ATP binding alone promotes ATPase-20S proteasome association which triggers gate opening, and supports translocation of unfolded substrates.</text>
</comment>
<name>A0A7C2VIS4_9CREN</name>
<dbReference type="EMBL" id="DSFH01000031">
    <property type="protein sequence ID" value="HEW63783.1"/>
    <property type="molecule type" value="Genomic_DNA"/>
</dbReference>
<dbReference type="HAMAP" id="MF_00553">
    <property type="entry name" value="PAN"/>
    <property type="match status" value="1"/>
</dbReference>
<dbReference type="Pfam" id="PF16450">
    <property type="entry name" value="Prot_ATP_ID_OB_C"/>
    <property type="match status" value="1"/>
</dbReference>
<keyword evidence="5 9" id="KW-0067">ATP-binding</keyword>
<dbReference type="InterPro" id="IPR023501">
    <property type="entry name" value="Nucleotidase_PAN"/>
</dbReference>
<dbReference type="InterPro" id="IPR003593">
    <property type="entry name" value="AAA+_ATPase"/>
</dbReference>
<dbReference type="EMBL" id="JADEZV010000004">
    <property type="protein sequence ID" value="MBE9391599.1"/>
    <property type="molecule type" value="Genomic_DNA"/>
</dbReference>
<dbReference type="InterPro" id="IPR003960">
    <property type="entry name" value="ATPase_AAA_CS"/>
</dbReference>
<keyword evidence="7 9" id="KW-0175">Coiled coil</keyword>
<evidence type="ECO:0000256" key="8">
    <source>
        <dbReference type="ARBA" id="ARBA00023186"/>
    </source>
</evidence>
<comment type="subcellular location">
    <subcellularLocation>
        <location evidence="1 9">Cytoplasm</location>
    </subcellularLocation>
</comment>
<keyword evidence="3 9" id="KW-0963">Cytoplasm</keyword>
<keyword evidence="4 9" id="KW-0547">Nucleotide-binding</keyword>
<dbReference type="NCBIfam" id="NF003069">
    <property type="entry name" value="PRK03992.1"/>
    <property type="match status" value="1"/>
</dbReference>
<evidence type="ECO:0000256" key="4">
    <source>
        <dbReference type="ARBA" id="ARBA00022741"/>
    </source>
</evidence>
<reference evidence="12" key="1">
    <citation type="journal article" date="2020" name="mSystems">
        <title>Genome- and Community-Level Interaction Insights into Carbon Utilization and Element Cycling Functions of Hydrothermarchaeota in Hydrothermal Sediment.</title>
        <authorList>
            <person name="Zhou Z."/>
            <person name="Liu Y."/>
            <person name="Xu W."/>
            <person name="Pan J."/>
            <person name="Luo Z.H."/>
            <person name="Li M."/>
        </authorList>
    </citation>
    <scope>NUCLEOTIDE SEQUENCE [LARGE SCALE GENOMIC DNA]</scope>
    <source>
        <strain evidence="12">SpSt-1261</strain>
    </source>
</reference>
<feature type="coiled-coil region" evidence="9">
    <location>
        <begin position="19"/>
        <end position="78"/>
    </location>
</feature>
<dbReference type="InterPro" id="IPR041569">
    <property type="entry name" value="AAA_lid_3"/>
</dbReference>
<reference evidence="13" key="2">
    <citation type="submission" date="2020-10" db="EMBL/GenBank/DDBJ databases">
        <title>Fervidococcus fontis strain 3639Fd - the first crenarchaeon capable of growth on lipids.</title>
        <authorList>
            <person name="Kochetkova T.V."/>
            <person name="Elcheninov A.G."/>
            <person name="Toschakov S.V."/>
            <person name="Kublanov I.V."/>
        </authorList>
    </citation>
    <scope>NUCLEOTIDE SEQUENCE</scope>
    <source>
        <strain evidence="13">3639Fd</strain>
    </source>
</reference>
<keyword evidence="6 9" id="KW-0647">Proteasome</keyword>
<dbReference type="Pfam" id="PF00004">
    <property type="entry name" value="AAA"/>
    <property type="match status" value="1"/>
</dbReference>
<dbReference type="Pfam" id="PF17862">
    <property type="entry name" value="AAA_lid_3"/>
    <property type="match status" value="1"/>
</dbReference>
<dbReference type="AlphaFoldDB" id="A0A7C2VIS4"/>
<dbReference type="InterPro" id="IPR003959">
    <property type="entry name" value="ATPase_AAA_core"/>
</dbReference>
<dbReference type="FunFam" id="3.40.50.300:FF:000033">
    <property type="entry name" value="26S protease regulatory subunit 6B"/>
    <property type="match status" value="1"/>
</dbReference>
<comment type="similarity">
    <text evidence="2 9 10">Belongs to the AAA ATPase family.</text>
</comment>
<dbReference type="RefSeq" id="WP_014557962.1">
    <property type="nucleotide sequence ID" value="NZ_DSFH01000031.1"/>
</dbReference>
<dbReference type="Proteomes" id="UP000886076">
    <property type="component" value="Unassembled WGS sequence"/>
</dbReference>
<dbReference type="InterPro" id="IPR027417">
    <property type="entry name" value="P-loop_NTPase"/>
</dbReference>
<dbReference type="GO" id="GO:0043335">
    <property type="term" value="P:protein unfolding"/>
    <property type="evidence" value="ECO:0007669"/>
    <property type="project" value="UniProtKB-UniRule"/>
</dbReference>
<evidence type="ECO:0000256" key="2">
    <source>
        <dbReference type="ARBA" id="ARBA00006914"/>
    </source>
</evidence>
<proteinExistence type="inferred from homology"/>
<accession>A0A7C2VIS4</accession>
<dbReference type="CDD" id="cd19502">
    <property type="entry name" value="RecA-like_PAN_like"/>
    <property type="match status" value="1"/>
</dbReference>
<evidence type="ECO:0000256" key="9">
    <source>
        <dbReference type="HAMAP-Rule" id="MF_00553"/>
    </source>
</evidence>
<dbReference type="GO" id="GO:0005737">
    <property type="term" value="C:cytoplasm"/>
    <property type="evidence" value="ECO:0007669"/>
    <property type="project" value="UniProtKB-SubCell"/>
</dbReference>
<organism evidence="12">
    <name type="scientific">Fervidicoccus fontis</name>
    <dbReference type="NCBI Taxonomy" id="683846"/>
    <lineage>
        <taxon>Archaea</taxon>
        <taxon>Thermoproteota</taxon>
        <taxon>Thermoprotei</taxon>
        <taxon>Fervidicoccales</taxon>
        <taxon>Fervidicoccaceae</taxon>
        <taxon>Fervidicoccus</taxon>
    </lineage>
</organism>
<evidence type="ECO:0000256" key="7">
    <source>
        <dbReference type="ARBA" id="ARBA00023054"/>
    </source>
</evidence>
<feature type="domain" description="AAA+ ATPase" evidence="11">
    <location>
        <begin position="198"/>
        <end position="337"/>
    </location>
</feature>
<keyword evidence="8 9" id="KW-0143">Chaperone</keyword>
<gene>
    <name evidence="9" type="primary">pan</name>
    <name evidence="12" type="ORF">ENO39_01815</name>
    <name evidence="13" type="ORF">IOK49_05905</name>
</gene>
<dbReference type="InterPro" id="IPR050221">
    <property type="entry name" value="26S_Proteasome_ATPase"/>
</dbReference>
<protein>
    <recommendedName>
        <fullName evidence="9">Proteasome-activating nucleotidase</fullName>
        <shortName evidence="9">PAN</shortName>
    </recommendedName>
    <alternativeName>
        <fullName evidence="9">Proteasomal ATPase</fullName>
    </alternativeName>
    <alternativeName>
        <fullName evidence="9">Proteasome regulatory ATPase</fullName>
    </alternativeName>
    <alternativeName>
        <fullName evidence="9">Proteasome regulatory particle</fullName>
    </alternativeName>
</protein>
<dbReference type="SUPFAM" id="SSF52540">
    <property type="entry name" value="P-loop containing nucleoside triphosphate hydrolases"/>
    <property type="match status" value="1"/>
</dbReference>
<dbReference type="Gene3D" id="3.40.50.300">
    <property type="entry name" value="P-loop containing nucleotide triphosphate hydrolases"/>
    <property type="match status" value="1"/>
</dbReference>
<dbReference type="GO" id="GO:0005524">
    <property type="term" value="F:ATP binding"/>
    <property type="evidence" value="ECO:0007669"/>
    <property type="project" value="UniProtKB-UniRule"/>
</dbReference>
<dbReference type="InterPro" id="IPR012340">
    <property type="entry name" value="NA-bd_OB-fold"/>
</dbReference>
<dbReference type="Gene3D" id="2.40.50.140">
    <property type="entry name" value="Nucleic acid-binding proteins"/>
    <property type="match status" value="1"/>
</dbReference>
<comment type="caution">
    <text evidence="12">The sequence shown here is derived from an EMBL/GenBank/DDBJ whole genome shotgun (WGS) entry which is preliminary data.</text>
</comment>
<dbReference type="PANTHER" id="PTHR23073">
    <property type="entry name" value="26S PROTEASOME REGULATORY SUBUNIT"/>
    <property type="match status" value="1"/>
</dbReference>
<evidence type="ECO:0000256" key="1">
    <source>
        <dbReference type="ARBA" id="ARBA00004496"/>
    </source>
</evidence>
<dbReference type="SMART" id="SM00382">
    <property type="entry name" value="AAA"/>
    <property type="match status" value="1"/>
</dbReference>
<comment type="subunit">
    <text evidence="9">Homohexamer. The hexameric complex has a two-ring architecture resembling a top hat that caps the 20S proteasome core at one or both ends. Upon ATP-binding, the C-terminus of PAN interacts with the alpha-rings of the proteasome core by binding to the intersubunit pockets.</text>
</comment>
<dbReference type="Proteomes" id="UP000652307">
    <property type="component" value="Unassembled WGS sequence"/>
</dbReference>
<dbReference type="GO" id="GO:0016887">
    <property type="term" value="F:ATP hydrolysis activity"/>
    <property type="evidence" value="ECO:0007669"/>
    <property type="project" value="UniProtKB-UniRule"/>
</dbReference>
<feature type="binding site" evidence="9">
    <location>
        <begin position="209"/>
        <end position="214"/>
    </location>
    <ligand>
        <name>ATP</name>
        <dbReference type="ChEBI" id="CHEBI:30616"/>
    </ligand>
</feature>
<dbReference type="OMA" id="DHEPCVI"/>
<evidence type="ECO:0000259" key="11">
    <source>
        <dbReference type="SMART" id="SM00382"/>
    </source>
</evidence>
<evidence type="ECO:0000256" key="5">
    <source>
        <dbReference type="ARBA" id="ARBA00022840"/>
    </source>
</evidence>
<feature type="binding site" evidence="9">
    <location>
        <position position="348"/>
    </location>
    <ligand>
        <name>ATP</name>
        <dbReference type="ChEBI" id="CHEBI:30616"/>
    </ligand>
</feature>
<dbReference type="PROSITE" id="PS00674">
    <property type="entry name" value="AAA"/>
    <property type="match status" value="1"/>
</dbReference>
<evidence type="ECO:0000313" key="13">
    <source>
        <dbReference type="EMBL" id="MBE9391599.1"/>
    </source>
</evidence>
<dbReference type="GeneID" id="12449909"/>
<evidence type="ECO:0000256" key="3">
    <source>
        <dbReference type="ARBA" id="ARBA00022490"/>
    </source>
</evidence>
<dbReference type="NCBIfam" id="TIGR01242">
    <property type="entry name" value="proteasome-activating nucleotidase"/>
    <property type="match status" value="1"/>
</dbReference>
<dbReference type="GO" id="GO:0022623">
    <property type="term" value="C:proteasome-activating nucleotidase complex"/>
    <property type="evidence" value="ECO:0007669"/>
    <property type="project" value="UniProtKB-UniRule"/>
</dbReference>
<dbReference type="InterPro" id="IPR032501">
    <property type="entry name" value="Prot_ATP_ID_OB_2nd"/>
</dbReference>